<feature type="compositionally biased region" description="Acidic residues" evidence="1">
    <location>
        <begin position="487"/>
        <end position="497"/>
    </location>
</feature>
<name>A0A5B0NGE3_PUCGR</name>
<evidence type="ECO:0000256" key="1">
    <source>
        <dbReference type="SAM" id="MobiDB-lite"/>
    </source>
</evidence>
<feature type="region of interest" description="Disordered" evidence="1">
    <location>
        <begin position="484"/>
        <end position="531"/>
    </location>
</feature>
<organism evidence="2 3">
    <name type="scientific">Puccinia graminis f. sp. tritici</name>
    <dbReference type="NCBI Taxonomy" id="56615"/>
    <lineage>
        <taxon>Eukaryota</taxon>
        <taxon>Fungi</taxon>
        <taxon>Dikarya</taxon>
        <taxon>Basidiomycota</taxon>
        <taxon>Pucciniomycotina</taxon>
        <taxon>Pucciniomycetes</taxon>
        <taxon>Pucciniales</taxon>
        <taxon>Pucciniaceae</taxon>
        <taxon>Puccinia</taxon>
    </lineage>
</organism>
<accession>A0A5B0NGE3</accession>
<sequence>MDPWAANTSSTLPTLSAEQQHVVDATVQARTNHLESLLSQLTNEVRALKTSNPPQPKPTSQSKSGKQPSGKGKATTVNHSSQPVRSNNTNKSAPAPPKDLSHATPKRAARAASAPPGVQKPKSQKSAAKNKPRVEAIKQSSQKRHPQQMQTSDFPQEFKTTKNALFVHIKILWGLLRQDSVPSAPELQTLQEFYNRFTNGEEVEKAAQGNSSPPLINSNEVELFKEARAGSIKFGRSVIHVGSNNIRYAQGLMVRLGLRVWCPNLEEDAASLYNAAHRIAAITTFQELVAGKAYTYMNVNPMMATNSSLLIQAYNHFLRDARKEFAILNRFPQRYIDVLSQIGAHSDDEFDEKKGFSKIKTLPYRSKNASKFMRALDIVMKKAAEQDPSSSRKRRICKLPKQPVLSSYTTAPKGLPIDFYDPSWYHQLVPAQQKTIPNTQAVAFLPDASQSLGPKKQRHPDEKLKDSSFTHKYWEIMVEPYGLLGEDSSDEDSDVEEERQVQGTRNAANDSDDDEGHDLGATSPDKSPDEFLRKEMLGIYTMTTLW</sequence>
<feature type="compositionally biased region" description="Low complexity" evidence="1">
    <location>
        <begin position="58"/>
        <end position="73"/>
    </location>
</feature>
<reference evidence="2 3" key="1">
    <citation type="submission" date="2019-05" db="EMBL/GenBank/DDBJ databases">
        <title>Emergence of the Ug99 lineage of the wheat stem rust pathogen through somatic hybridization.</title>
        <authorList>
            <person name="Li F."/>
            <person name="Upadhyaya N.M."/>
            <person name="Sperschneider J."/>
            <person name="Matny O."/>
            <person name="Nguyen-Phuc H."/>
            <person name="Mago R."/>
            <person name="Raley C."/>
            <person name="Miller M.E."/>
            <person name="Silverstein K.A.T."/>
            <person name="Henningsen E."/>
            <person name="Hirsch C.D."/>
            <person name="Visser B."/>
            <person name="Pretorius Z.A."/>
            <person name="Steffenson B.J."/>
            <person name="Schwessinger B."/>
            <person name="Dodds P.N."/>
            <person name="Figueroa M."/>
        </authorList>
    </citation>
    <scope>NUCLEOTIDE SEQUENCE [LARGE SCALE GENOMIC DNA]</scope>
    <source>
        <strain evidence="2">21-0</strain>
    </source>
</reference>
<protein>
    <submittedName>
        <fullName evidence="2">Uncharacterized protein</fullName>
    </submittedName>
</protein>
<dbReference type="OrthoDB" id="3254880at2759"/>
<dbReference type="AlphaFoldDB" id="A0A5B0NGE3"/>
<comment type="caution">
    <text evidence="2">The sequence shown here is derived from an EMBL/GenBank/DDBJ whole genome shotgun (WGS) entry which is preliminary data.</text>
</comment>
<evidence type="ECO:0000313" key="3">
    <source>
        <dbReference type="Proteomes" id="UP000324748"/>
    </source>
</evidence>
<evidence type="ECO:0000313" key="2">
    <source>
        <dbReference type="EMBL" id="KAA1087684.1"/>
    </source>
</evidence>
<dbReference type="Proteomes" id="UP000324748">
    <property type="component" value="Unassembled WGS sequence"/>
</dbReference>
<proteinExistence type="predicted"/>
<feature type="compositionally biased region" description="Polar residues" evidence="1">
    <location>
        <begin position="75"/>
        <end position="92"/>
    </location>
</feature>
<dbReference type="EMBL" id="VSWC01000105">
    <property type="protein sequence ID" value="KAA1087684.1"/>
    <property type="molecule type" value="Genomic_DNA"/>
</dbReference>
<gene>
    <name evidence="2" type="ORF">PGT21_035529</name>
</gene>
<feature type="region of interest" description="Disordered" evidence="1">
    <location>
        <begin position="41"/>
        <end position="153"/>
    </location>
</feature>
<keyword evidence="3" id="KW-1185">Reference proteome</keyword>